<proteinExistence type="predicted"/>
<reference evidence="2" key="1">
    <citation type="submission" date="2025-08" db="UniProtKB">
        <authorList>
            <consortium name="RefSeq"/>
        </authorList>
    </citation>
    <scope>IDENTIFICATION</scope>
    <source>
        <tissue evidence="2">Liver</tissue>
    </source>
</reference>
<dbReference type="GeneID" id="115944598"/>
<dbReference type="AlphaFoldDB" id="A0A7F8RT84"/>
<dbReference type="RefSeq" id="XP_030896078.1">
    <property type="nucleotide sequence ID" value="XM_031040218.1"/>
</dbReference>
<gene>
    <name evidence="2" type="primary">LOC115944598</name>
</gene>
<dbReference type="OrthoDB" id="10416103at2759"/>
<sequence length="187" mass="21498">MSSYTCQEEGTLKAHDCVLIYKSGTEGDENHTPDSNLIGLTTKMLKVKRLEEINTCYNSNKREEMAFFQCMEKVEKVKCFLEESSSEQESRSGKNEGKHLHFPCGANTYLFQKWKENKNFCKGEPEKNNVFVCDFDPHLWTGHLKQDQLILESQQKAWTQMPFRDILLSSSADKISCAPAFNVARKP</sequence>
<evidence type="ECO:0000313" key="1">
    <source>
        <dbReference type="Proteomes" id="UP000245341"/>
    </source>
</evidence>
<protein>
    <submittedName>
        <fullName evidence="2">Uncharacterized protein LOC115944598 isoform X1</fullName>
    </submittedName>
</protein>
<keyword evidence="1" id="KW-1185">Reference proteome</keyword>
<accession>A0A7F8RT84</accession>
<dbReference type="Proteomes" id="UP000245341">
    <property type="component" value="Unplaced"/>
</dbReference>
<organism evidence="1 2">
    <name type="scientific">Leptonychotes weddellii</name>
    <name type="common">Weddell seal</name>
    <name type="synonym">Otaria weddellii</name>
    <dbReference type="NCBI Taxonomy" id="9713"/>
    <lineage>
        <taxon>Eukaryota</taxon>
        <taxon>Metazoa</taxon>
        <taxon>Chordata</taxon>
        <taxon>Craniata</taxon>
        <taxon>Vertebrata</taxon>
        <taxon>Euteleostomi</taxon>
        <taxon>Mammalia</taxon>
        <taxon>Eutheria</taxon>
        <taxon>Laurasiatheria</taxon>
        <taxon>Carnivora</taxon>
        <taxon>Caniformia</taxon>
        <taxon>Pinnipedia</taxon>
        <taxon>Phocidae</taxon>
        <taxon>Monachinae</taxon>
        <taxon>Lobodontini</taxon>
        <taxon>Leptonychotes</taxon>
    </lineage>
</organism>
<evidence type="ECO:0000313" key="2">
    <source>
        <dbReference type="RefSeq" id="XP_030896078.1"/>
    </source>
</evidence>
<dbReference type="KEGG" id="lww:115944598"/>
<name>A0A7F8RT84_LEPWE</name>